<keyword evidence="2" id="KW-0564">Palmitate</keyword>
<gene>
    <name evidence="3" type="ORF">GCM10010989_26070</name>
</gene>
<dbReference type="EMBL" id="BMIO01000008">
    <property type="protein sequence ID" value="GGD50662.1"/>
    <property type="molecule type" value="Genomic_DNA"/>
</dbReference>
<protein>
    <submittedName>
        <fullName evidence="3">RND transporter</fullName>
    </submittedName>
</protein>
<feature type="signal peptide" evidence="2">
    <location>
        <begin position="1"/>
        <end position="18"/>
    </location>
</feature>
<evidence type="ECO:0000256" key="1">
    <source>
        <dbReference type="ARBA" id="ARBA00007613"/>
    </source>
</evidence>
<dbReference type="PROSITE" id="PS51257">
    <property type="entry name" value="PROKAR_LIPOPROTEIN"/>
    <property type="match status" value="1"/>
</dbReference>
<keyword evidence="4" id="KW-1185">Reference proteome</keyword>
<sequence>MRKLLVLALPLVALSACTVGPDYERPEITGEVGEWSQGDIDSAAPDVEAWRELGDPVLARLVEEAVAANLDIAQAEARLRQARAGLDAAAGGRVPEVAANASATRQRLSENGQLPVGSLPGFAPEYSLFDAGFDASWELDLWGGTKRGIEAARYRLGAADALAAESRLRVVAETVRAYVQLREAQAEGELARRDVSARETIARLARQSYEAGEIARGPAADADAALSAARARVPAAEAKAVAAANALAVLTGKPPEGTADLLDEPAPVPTPPRAVRAGLRADVLRRRPDVIAAEYQLAAATADVGVQTAQLFPKISLLGSIGQQARSVGDLASGDSLRFTVGPTLAWPIFAGGRIRAQIRAADARADEAAATYEQAVLSALADSETALNRYNAARAAWAALETARADAATSVEMARQRYEAGEDSLIAFNRARLAYDEAERAALSAKAQAIDAHAAAIKALGGGWSYPEEGASG</sequence>
<dbReference type="GO" id="GO:0005886">
    <property type="term" value="C:plasma membrane"/>
    <property type="evidence" value="ECO:0007669"/>
    <property type="project" value="UniProtKB-SubCell"/>
</dbReference>
<evidence type="ECO:0000313" key="4">
    <source>
        <dbReference type="Proteomes" id="UP000598997"/>
    </source>
</evidence>
<dbReference type="Proteomes" id="UP000598997">
    <property type="component" value="Unassembled WGS sequence"/>
</dbReference>
<name>A0A916YL57_9SPHN</name>
<comment type="caution">
    <text evidence="3">The sequence shown here is derived from an EMBL/GenBank/DDBJ whole genome shotgun (WGS) entry which is preliminary data.</text>
</comment>
<comment type="similarity">
    <text evidence="1 2">Belongs to the outer membrane factor (OMF) (TC 1.B.17) family.</text>
</comment>
<dbReference type="InterPro" id="IPR003423">
    <property type="entry name" value="OMP_efflux"/>
</dbReference>
<dbReference type="InterPro" id="IPR010131">
    <property type="entry name" value="MdtP/NodT-like"/>
</dbReference>
<keyword evidence="2" id="KW-0449">Lipoprotein</keyword>
<dbReference type="NCBIfam" id="TIGR01845">
    <property type="entry name" value="outer_NodT"/>
    <property type="match status" value="1"/>
</dbReference>
<reference evidence="3 4" key="1">
    <citation type="journal article" date="2014" name="Int. J. Syst. Evol. Microbiol.">
        <title>Complete genome sequence of Corynebacterium casei LMG S-19264T (=DSM 44701T), isolated from a smear-ripened cheese.</title>
        <authorList>
            <consortium name="US DOE Joint Genome Institute (JGI-PGF)"/>
            <person name="Walter F."/>
            <person name="Albersmeier A."/>
            <person name="Kalinowski J."/>
            <person name="Ruckert C."/>
        </authorList>
    </citation>
    <scope>NUCLEOTIDE SEQUENCE [LARGE SCALE GENOMIC DNA]</scope>
    <source>
        <strain evidence="3 4">CGMCC 1.15358</strain>
    </source>
</reference>
<dbReference type="PANTHER" id="PTHR30203:SF25">
    <property type="entry name" value="OUTER MEMBRANE PROTEIN-RELATED"/>
    <property type="match status" value="1"/>
</dbReference>
<proteinExistence type="inferred from homology"/>
<keyword evidence="2" id="KW-0472">Membrane</keyword>
<feature type="chain" id="PRO_5038156290" evidence="2">
    <location>
        <begin position="19"/>
        <end position="474"/>
    </location>
</feature>
<dbReference type="Gene3D" id="2.20.200.10">
    <property type="entry name" value="Outer membrane efflux proteins (OEP)"/>
    <property type="match status" value="1"/>
</dbReference>
<dbReference type="Pfam" id="PF02321">
    <property type="entry name" value="OEP"/>
    <property type="match status" value="2"/>
</dbReference>
<evidence type="ECO:0000313" key="3">
    <source>
        <dbReference type="EMBL" id="GGD50662.1"/>
    </source>
</evidence>
<dbReference type="SUPFAM" id="SSF56954">
    <property type="entry name" value="Outer membrane efflux proteins (OEP)"/>
    <property type="match status" value="1"/>
</dbReference>
<accession>A0A916YL57</accession>
<dbReference type="RefSeq" id="WP_066763678.1">
    <property type="nucleotide sequence ID" value="NZ_BMIO01000008.1"/>
</dbReference>
<keyword evidence="2" id="KW-0812">Transmembrane</keyword>
<dbReference type="Gene3D" id="1.20.1600.10">
    <property type="entry name" value="Outer membrane efflux proteins (OEP)"/>
    <property type="match status" value="1"/>
</dbReference>
<evidence type="ECO:0000256" key="2">
    <source>
        <dbReference type="RuleBase" id="RU362097"/>
    </source>
</evidence>
<comment type="subcellular location">
    <subcellularLocation>
        <location evidence="2">Cell membrane</location>
        <topology evidence="2">Lipid-anchor</topology>
    </subcellularLocation>
</comment>
<organism evidence="3 4">
    <name type="scientific">Croceicoccus pelagius</name>
    <dbReference type="NCBI Taxonomy" id="1703341"/>
    <lineage>
        <taxon>Bacteria</taxon>
        <taxon>Pseudomonadati</taxon>
        <taxon>Pseudomonadota</taxon>
        <taxon>Alphaproteobacteria</taxon>
        <taxon>Sphingomonadales</taxon>
        <taxon>Erythrobacteraceae</taxon>
        <taxon>Croceicoccus</taxon>
    </lineage>
</organism>
<keyword evidence="2" id="KW-0732">Signal</keyword>
<dbReference type="PANTHER" id="PTHR30203">
    <property type="entry name" value="OUTER MEMBRANE CATION EFFLUX PROTEIN"/>
    <property type="match status" value="1"/>
</dbReference>
<dbReference type="GO" id="GO:0015562">
    <property type="term" value="F:efflux transmembrane transporter activity"/>
    <property type="evidence" value="ECO:0007669"/>
    <property type="project" value="InterPro"/>
</dbReference>
<dbReference type="AlphaFoldDB" id="A0A916YL57"/>
<keyword evidence="2" id="KW-1134">Transmembrane beta strand</keyword>